<dbReference type="PROSITE" id="PS00622">
    <property type="entry name" value="HTH_LUXR_1"/>
    <property type="match status" value="1"/>
</dbReference>
<evidence type="ECO:0000259" key="6">
    <source>
        <dbReference type="PROSITE" id="PS50043"/>
    </source>
</evidence>
<dbReference type="EMBL" id="CP106735">
    <property type="protein sequence ID" value="UXX80830.1"/>
    <property type="molecule type" value="Genomic_DNA"/>
</dbReference>
<dbReference type="RefSeq" id="WP_263052559.1">
    <property type="nucleotide sequence ID" value="NZ_CP106735.1"/>
</dbReference>
<dbReference type="InterPro" id="IPR000792">
    <property type="entry name" value="Tscrpt_reg_LuxR_C"/>
</dbReference>
<keyword evidence="9" id="KW-1185">Reference proteome</keyword>
<accession>A0ABY6D3V6</accession>
<dbReference type="Gene3D" id="3.40.50.2300">
    <property type="match status" value="1"/>
</dbReference>
<dbReference type="InterPro" id="IPR039420">
    <property type="entry name" value="WalR-like"/>
</dbReference>
<evidence type="ECO:0000313" key="8">
    <source>
        <dbReference type="EMBL" id="UXX80830.1"/>
    </source>
</evidence>
<dbReference type="CDD" id="cd06170">
    <property type="entry name" value="LuxR_C_like"/>
    <property type="match status" value="1"/>
</dbReference>
<dbReference type="SMART" id="SM00421">
    <property type="entry name" value="HTH_LUXR"/>
    <property type="match status" value="1"/>
</dbReference>
<proteinExistence type="predicted"/>
<feature type="domain" description="Response regulatory" evidence="7">
    <location>
        <begin position="3"/>
        <end position="119"/>
    </location>
</feature>
<dbReference type="InterPro" id="IPR001789">
    <property type="entry name" value="Sig_transdc_resp-reg_receiver"/>
</dbReference>
<evidence type="ECO:0000313" key="9">
    <source>
        <dbReference type="Proteomes" id="UP001062165"/>
    </source>
</evidence>
<dbReference type="Pfam" id="PF00196">
    <property type="entry name" value="GerE"/>
    <property type="match status" value="1"/>
</dbReference>
<dbReference type="CDD" id="cd17535">
    <property type="entry name" value="REC_NarL-like"/>
    <property type="match status" value="1"/>
</dbReference>
<keyword evidence="3" id="KW-0238">DNA-binding</keyword>
<dbReference type="InterPro" id="IPR058245">
    <property type="entry name" value="NreC/VraR/RcsB-like_REC"/>
</dbReference>
<dbReference type="Proteomes" id="UP001062165">
    <property type="component" value="Chromosome"/>
</dbReference>
<dbReference type="PRINTS" id="PR00038">
    <property type="entry name" value="HTHLUXR"/>
</dbReference>
<protein>
    <submittedName>
        <fullName evidence="8">Response regulator transcription factor</fullName>
    </submittedName>
</protein>
<gene>
    <name evidence="8" type="ORF">N7E81_06920</name>
</gene>
<dbReference type="SUPFAM" id="SSF46894">
    <property type="entry name" value="C-terminal effector domain of the bipartite response regulators"/>
    <property type="match status" value="1"/>
</dbReference>
<dbReference type="Pfam" id="PF00072">
    <property type="entry name" value="Response_reg"/>
    <property type="match status" value="1"/>
</dbReference>
<sequence length="202" mass="22307">MHTLFLIDDHKVVRDGVKAIMLAKPNIKIIGEAASGAEALSTIKEKNPDLVFVDLKLPDDNGSKLISQLMALCPNAKFALLTAEPNPTDLQRAQDAGALAFLTKDMETTEYLLAIDKMTAGKRYISAAFTDLMINTNLNYTPREVEVLKGFSDGLSYKEIGAKLDISPRTVETHKLRIMEKMKVKTVVEMVRQAIREGLICA</sequence>
<dbReference type="PANTHER" id="PTHR43214">
    <property type="entry name" value="TWO-COMPONENT RESPONSE REGULATOR"/>
    <property type="match status" value="1"/>
</dbReference>
<evidence type="ECO:0000256" key="3">
    <source>
        <dbReference type="ARBA" id="ARBA00023125"/>
    </source>
</evidence>
<feature type="modified residue" description="4-aspartylphosphate" evidence="5">
    <location>
        <position position="54"/>
    </location>
</feature>
<evidence type="ECO:0000256" key="4">
    <source>
        <dbReference type="ARBA" id="ARBA00023163"/>
    </source>
</evidence>
<dbReference type="PANTHER" id="PTHR43214:SF41">
    <property type="entry name" value="NITRATE_NITRITE RESPONSE REGULATOR PROTEIN NARP"/>
    <property type="match status" value="1"/>
</dbReference>
<keyword evidence="4" id="KW-0804">Transcription</keyword>
<dbReference type="PROSITE" id="PS50110">
    <property type="entry name" value="RESPONSE_REGULATORY"/>
    <property type="match status" value="1"/>
</dbReference>
<dbReference type="InterPro" id="IPR036388">
    <property type="entry name" value="WH-like_DNA-bd_sf"/>
</dbReference>
<dbReference type="PROSITE" id="PS50043">
    <property type="entry name" value="HTH_LUXR_2"/>
    <property type="match status" value="1"/>
</dbReference>
<feature type="domain" description="HTH luxR-type" evidence="6">
    <location>
        <begin position="133"/>
        <end position="198"/>
    </location>
</feature>
<evidence type="ECO:0000259" key="7">
    <source>
        <dbReference type="PROSITE" id="PS50110"/>
    </source>
</evidence>
<evidence type="ECO:0000256" key="1">
    <source>
        <dbReference type="ARBA" id="ARBA00022553"/>
    </source>
</evidence>
<dbReference type="InterPro" id="IPR016032">
    <property type="entry name" value="Sig_transdc_resp-reg_C-effctor"/>
</dbReference>
<dbReference type="InterPro" id="IPR011006">
    <property type="entry name" value="CheY-like_superfamily"/>
</dbReference>
<dbReference type="SMART" id="SM00448">
    <property type="entry name" value="REC"/>
    <property type="match status" value="1"/>
</dbReference>
<keyword evidence="1 5" id="KW-0597">Phosphoprotein</keyword>
<organism evidence="8 9">
    <name type="scientific">Reichenbachiella carrageenanivorans</name>
    <dbReference type="NCBI Taxonomy" id="2979869"/>
    <lineage>
        <taxon>Bacteria</taxon>
        <taxon>Pseudomonadati</taxon>
        <taxon>Bacteroidota</taxon>
        <taxon>Cytophagia</taxon>
        <taxon>Cytophagales</taxon>
        <taxon>Reichenbachiellaceae</taxon>
        <taxon>Reichenbachiella</taxon>
    </lineage>
</organism>
<reference evidence="8" key="1">
    <citation type="submission" date="2022-10" db="EMBL/GenBank/DDBJ databases">
        <title>Comparative genomics and taxonomic characterization of three novel marine species of genus Reichenbachiella exhibiting antioxidant and polysaccharide degradation activities.</title>
        <authorList>
            <person name="Muhammad N."/>
            <person name="Lee Y.-J."/>
            <person name="Ko J."/>
            <person name="Kim S.-G."/>
        </authorList>
    </citation>
    <scope>NUCLEOTIDE SEQUENCE</scope>
    <source>
        <strain evidence="8">Wsw4-B4</strain>
    </source>
</reference>
<dbReference type="SUPFAM" id="SSF52172">
    <property type="entry name" value="CheY-like"/>
    <property type="match status" value="1"/>
</dbReference>
<keyword evidence="2" id="KW-0805">Transcription regulation</keyword>
<name>A0ABY6D3V6_9BACT</name>
<dbReference type="Gene3D" id="1.10.10.10">
    <property type="entry name" value="Winged helix-like DNA-binding domain superfamily/Winged helix DNA-binding domain"/>
    <property type="match status" value="1"/>
</dbReference>
<evidence type="ECO:0000256" key="2">
    <source>
        <dbReference type="ARBA" id="ARBA00023015"/>
    </source>
</evidence>
<evidence type="ECO:0000256" key="5">
    <source>
        <dbReference type="PROSITE-ProRule" id="PRU00169"/>
    </source>
</evidence>